<accession>A0A2H0BR25</accession>
<reference evidence="6 7" key="1">
    <citation type="submission" date="2017-09" db="EMBL/GenBank/DDBJ databases">
        <title>Depth-based differentiation of microbial function through sediment-hosted aquifers and enrichment of novel symbionts in the deep terrestrial subsurface.</title>
        <authorList>
            <person name="Probst A.J."/>
            <person name="Ladd B."/>
            <person name="Jarett J.K."/>
            <person name="Geller-Mcgrath D.E."/>
            <person name="Sieber C.M."/>
            <person name="Emerson J.B."/>
            <person name="Anantharaman K."/>
            <person name="Thomas B.C."/>
            <person name="Malmstrom R."/>
            <person name="Stieglmeier M."/>
            <person name="Klingl A."/>
            <person name="Woyke T."/>
            <person name="Ryan C.M."/>
            <person name="Banfield J.F."/>
        </authorList>
    </citation>
    <scope>NUCLEOTIDE SEQUENCE [LARGE SCALE GENOMIC DNA]</scope>
    <source>
        <strain evidence="6">CG22_combo_CG10-13_8_21_14_all_47_17</strain>
    </source>
</reference>
<proteinExistence type="inferred from homology"/>
<dbReference type="Gene3D" id="3.90.1720.10">
    <property type="entry name" value="endopeptidase domain like (from Nostoc punctiforme)"/>
    <property type="match status" value="1"/>
</dbReference>
<protein>
    <recommendedName>
        <fullName evidence="5">NlpC/P60 domain-containing protein</fullName>
    </recommendedName>
</protein>
<keyword evidence="3" id="KW-0378">Hydrolase</keyword>
<evidence type="ECO:0000313" key="7">
    <source>
        <dbReference type="Proteomes" id="UP000231581"/>
    </source>
</evidence>
<dbReference type="AlphaFoldDB" id="A0A2H0BR25"/>
<dbReference type="PANTHER" id="PTHR47359:SF3">
    <property type="entry name" value="NLP_P60 DOMAIN-CONTAINING PROTEIN-RELATED"/>
    <property type="match status" value="1"/>
</dbReference>
<keyword evidence="2" id="KW-0645">Protease</keyword>
<sequence length="220" mass="24611">MRKQNANYYAVGNRCALLLNELEALLRELEILSADNPQKNRAHLLKVLIQEEGFHRIETDPVREARDCLGASFNARALLAEAPEKFNCSSLMAYVYGRCGIRLPRYALSQFLRDPGVSVDFAPIFPGDLIFTGGPTEYWIHNDEQHIGHVGIATENRTIIHAVPGQGVIEESLNDFFAGRDFSGKRRIIPREGGLLILEAPPENEADCSEAYLLKIFGRS</sequence>
<name>A0A2H0BR25_9BACT</name>
<evidence type="ECO:0000313" key="6">
    <source>
        <dbReference type="EMBL" id="PIP60137.1"/>
    </source>
</evidence>
<evidence type="ECO:0000256" key="1">
    <source>
        <dbReference type="ARBA" id="ARBA00007074"/>
    </source>
</evidence>
<dbReference type="Pfam" id="PF00877">
    <property type="entry name" value="NLPC_P60"/>
    <property type="match status" value="1"/>
</dbReference>
<dbReference type="InterPro" id="IPR051794">
    <property type="entry name" value="PG_Endopeptidase_C40"/>
</dbReference>
<dbReference type="EMBL" id="PCSZ01000080">
    <property type="protein sequence ID" value="PIP60137.1"/>
    <property type="molecule type" value="Genomic_DNA"/>
</dbReference>
<dbReference type="InterPro" id="IPR000064">
    <property type="entry name" value="NLP_P60_dom"/>
</dbReference>
<dbReference type="SUPFAM" id="SSF54001">
    <property type="entry name" value="Cysteine proteinases"/>
    <property type="match status" value="1"/>
</dbReference>
<evidence type="ECO:0000259" key="5">
    <source>
        <dbReference type="PROSITE" id="PS51935"/>
    </source>
</evidence>
<organism evidence="6 7">
    <name type="scientific">Candidatus Uhrbacteria bacterium CG22_combo_CG10-13_8_21_14_all_47_17</name>
    <dbReference type="NCBI Taxonomy" id="1975041"/>
    <lineage>
        <taxon>Bacteria</taxon>
        <taxon>Candidatus Uhriibacteriota</taxon>
    </lineage>
</organism>
<feature type="domain" description="NlpC/P60" evidence="5">
    <location>
        <begin position="55"/>
        <end position="189"/>
    </location>
</feature>
<dbReference type="Proteomes" id="UP000231581">
    <property type="component" value="Unassembled WGS sequence"/>
</dbReference>
<evidence type="ECO:0000256" key="3">
    <source>
        <dbReference type="ARBA" id="ARBA00022801"/>
    </source>
</evidence>
<gene>
    <name evidence="6" type="ORF">COX00_04840</name>
</gene>
<comment type="caution">
    <text evidence="6">The sequence shown here is derived from an EMBL/GenBank/DDBJ whole genome shotgun (WGS) entry which is preliminary data.</text>
</comment>
<dbReference type="InterPro" id="IPR038765">
    <property type="entry name" value="Papain-like_cys_pep_sf"/>
</dbReference>
<keyword evidence="4" id="KW-0788">Thiol protease</keyword>
<evidence type="ECO:0000256" key="4">
    <source>
        <dbReference type="ARBA" id="ARBA00022807"/>
    </source>
</evidence>
<dbReference type="PROSITE" id="PS51935">
    <property type="entry name" value="NLPC_P60"/>
    <property type="match status" value="1"/>
</dbReference>
<comment type="similarity">
    <text evidence="1">Belongs to the peptidase C40 family.</text>
</comment>
<dbReference type="PANTHER" id="PTHR47359">
    <property type="entry name" value="PEPTIDOGLYCAN DL-ENDOPEPTIDASE CWLO"/>
    <property type="match status" value="1"/>
</dbReference>
<evidence type="ECO:0000256" key="2">
    <source>
        <dbReference type="ARBA" id="ARBA00022670"/>
    </source>
</evidence>
<dbReference type="GO" id="GO:0008234">
    <property type="term" value="F:cysteine-type peptidase activity"/>
    <property type="evidence" value="ECO:0007669"/>
    <property type="project" value="UniProtKB-KW"/>
</dbReference>
<dbReference type="GO" id="GO:0006508">
    <property type="term" value="P:proteolysis"/>
    <property type="evidence" value="ECO:0007669"/>
    <property type="project" value="UniProtKB-KW"/>
</dbReference>